<dbReference type="InterPro" id="IPR001031">
    <property type="entry name" value="Thioesterase"/>
</dbReference>
<sequence length="348" mass="38352">MDVITLLQGDEASCLTPLFLIHPISGVALPFLRLESLSDYDERPVYGITSPIHCPGGETFKYPPSLEALAALYLREIREVQAEGPYLLGGWSMGGMVAMFMAQMLDAMGEEVLKVIMIDSANPEVFPSFSSPEEHREFAKATFERTLSAGGLQPDEPPSPMLSPLDYGSDVDDLDPLVCSGRYSPTWRSASSSSTTVASSASSIFDPSSPVSPGYESDFDFYDDCDSDCDDADEPDFWRQMRLHVHHGLELIAGVEPGQLFVPGQRSNFDAVLVKCTSEPVMVDGRYADDEGVRLIQTVMREKAMRWDPAQFRSFESIPFSGDHDGAFQPQYVGELSAILRECVEDLD</sequence>
<organism evidence="2 3">
    <name type="scientific">Ophiocordyceps sinensis</name>
    <dbReference type="NCBI Taxonomy" id="72228"/>
    <lineage>
        <taxon>Eukaryota</taxon>
        <taxon>Fungi</taxon>
        <taxon>Dikarya</taxon>
        <taxon>Ascomycota</taxon>
        <taxon>Pezizomycotina</taxon>
        <taxon>Sordariomycetes</taxon>
        <taxon>Hypocreomycetidae</taxon>
        <taxon>Hypocreales</taxon>
        <taxon>Ophiocordycipitaceae</taxon>
        <taxon>Ophiocordyceps</taxon>
    </lineage>
</organism>
<dbReference type="AlphaFoldDB" id="A0A8H4PSD3"/>
<feature type="domain" description="Thioesterase" evidence="1">
    <location>
        <begin position="17"/>
        <end position="125"/>
    </location>
</feature>
<reference evidence="2 3" key="1">
    <citation type="journal article" date="2020" name="Genome Biol. Evol.">
        <title>A new high-quality draft genome assembly of the Chinese cordyceps Ophiocordyceps sinensis.</title>
        <authorList>
            <person name="Shu R."/>
            <person name="Zhang J."/>
            <person name="Meng Q."/>
            <person name="Zhang H."/>
            <person name="Zhou G."/>
            <person name="Li M."/>
            <person name="Wu P."/>
            <person name="Zhao Y."/>
            <person name="Chen C."/>
            <person name="Qin Q."/>
        </authorList>
    </citation>
    <scope>NUCLEOTIDE SEQUENCE [LARGE SCALE GENOMIC DNA]</scope>
    <source>
        <strain evidence="2 3">IOZ07</strain>
    </source>
</reference>
<dbReference type="OrthoDB" id="10253869at2759"/>
<accession>A0A8H4PSD3</accession>
<protein>
    <recommendedName>
        <fullName evidence="1">Thioesterase domain-containing protein</fullName>
    </recommendedName>
</protein>
<dbReference type="Proteomes" id="UP000557566">
    <property type="component" value="Unassembled WGS sequence"/>
</dbReference>
<dbReference type="Gene3D" id="3.40.50.1820">
    <property type="entry name" value="alpha/beta hydrolase"/>
    <property type="match status" value="1"/>
</dbReference>
<proteinExistence type="predicted"/>
<dbReference type="EMBL" id="JAAVMX010000004">
    <property type="protein sequence ID" value="KAF4509488.1"/>
    <property type="molecule type" value="Genomic_DNA"/>
</dbReference>
<dbReference type="Pfam" id="PF00975">
    <property type="entry name" value="Thioesterase"/>
    <property type="match status" value="1"/>
</dbReference>
<name>A0A8H4PSD3_9HYPO</name>
<evidence type="ECO:0000313" key="3">
    <source>
        <dbReference type="Proteomes" id="UP000557566"/>
    </source>
</evidence>
<keyword evidence="3" id="KW-1185">Reference proteome</keyword>
<evidence type="ECO:0000313" key="2">
    <source>
        <dbReference type="EMBL" id="KAF4509488.1"/>
    </source>
</evidence>
<evidence type="ECO:0000259" key="1">
    <source>
        <dbReference type="Pfam" id="PF00975"/>
    </source>
</evidence>
<dbReference type="SUPFAM" id="SSF53474">
    <property type="entry name" value="alpha/beta-Hydrolases"/>
    <property type="match status" value="1"/>
</dbReference>
<comment type="caution">
    <text evidence="2">The sequence shown here is derived from an EMBL/GenBank/DDBJ whole genome shotgun (WGS) entry which is preliminary data.</text>
</comment>
<gene>
    <name evidence="2" type="ORF">G6O67_003659</name>
</gene>
<dbReference type="InterPro" id="IPR029058">
    <property type="entry name" value="AB_hydrolase_fold"/>
</dbReference>